<dbReference type="Proteomes" id="UP000695022">
    <property type="component" value="Unplaced"/>
</dbReference>
<comment type="function">
    <text evidence="1">PPIases accelerate the folding of proteins. It catalyzes the cis-trans isomerization of proline imidic peptide bonds in oligopeptides.</text>
</comment>
<comment type="catalytic activity">
    <reaction evidence="1">
        <text>[protein]-peptidylproline (omega=180) = [protein]-peptidylproline (omega=0)</text>
        <dbReference type="Rhea" id="RHEA:16237"/>
        <dbReference type="Rhea" id="RHEA-COMP:10747"/>
        <dbReference type="Rhea" id="RHEA-COMP:10748"/>
        <dbReference type="ChEBI" id="CHEBI:83833"/>
        <dbReference type="ChEBI" id="CHEBI:83834"/>
        <dbReference type="EC" id="5.2.1.8"/>
    </reaction>
</comment>
<feature type="region of interest" description="Disordered" evidence="2">
    <location>
        <begin position="225"/>
        <end position="248"/>
    </location>
</feature>
<dbReference type="EC" id="5.2.1.8" evidence="1"/>
<evidence type="ECO:0000256" key="1">
    <source>
        <dbReference type="RuleBase" id="RU363019"/>
    </source>
</evidence>
<dbReference type="PROSITE" id="PS50072">
    <property type="entry name" value="CSA_PPIASE_2"/>
    <property type="match status" value="1"/>
</dbReference>
<dbReference type="Gene3D" id="2.40.100.10">
    <property type="entry name" value="Cyclophilin-like"/>
    <property type="match status" value="1"/>
</dbReference>
<keyword evidence="4" id="KW-1185">Reference proteome</keyword>
<reference evidence="5" key="1">
    <citation type="submission" date="2025-08" db="UniProtKB">
        <authorList>
            <consortium name="RefSeq"/>
        </authorList>
    </citation>
    <scope>IDENTIFICATION</scope>
</reference>
<keyword evidence="1" id="KW-0732">Signal</keyword>
<comment type="similarity">
    <text evidence="1">Belongs to the cyclophilin-type PPIase family.</text>
</comment>
<dbReference type="PANTHER" id="PTHR11071:SF547">
    <property type="entry name" value="PEPTIDYL-PROLYL CIS-TRANS ISOMERASE"/>
    <property type="match status" value="1"/>
</dbReference>
<protein>
    <recommendedName>
        <fullName evidence="1">Peptidyl-prolyl cis-trans isomerase</fullName>
        <shortName evidence="1">PPIase</shortName>
        <ecNumber evidence="1">5.2.1.8</ecNumber>
    </recommendedName>
</protein>
<evidence type="ECO:0000313" key="4">
    <source>
        <dbReference type="Proteomes" id="UP000695022"/>
    </source>
</evidence>
<dbReference type="InterPro" id="IPR029000">
    <property type="entry name" value="Cyclophilin-like_dom_sf"/>
</dbReference>
<dbReference type="SUPFAM" id="SSF50891">
    <property type="entry name" value="Cyclophilin-like"/>
    <property type="match status" value="1"/>
</dbReference>
<evidence type="ECO:0000256" key="2">
    <source>
        <dbReference type="SAM" id="MobiDB-lite"/>
    </source>
</evidence>
<keyword evidence="1" id="KW-0697">Rotamase</keyword>
<name>A0ABM1DQ61_PRICU</name>
<organism evidence="4 5">
    <name type="scientific">Priapulus caudatus</name>
    <name type="common">Priapulid worm</name>
    <dbReference type="NCBI Taxonomy" id="37621"/>
    <lineage>
        <taxon>Eukaryota</taxon>
        <taxon>Metazoa</taxon>
        <taxon>Ecdysozoa</taxon>
        <taxon>Scalidophora</taxon>
        <taxon>Priapulida</taxon>
        <taxon>Priapulimorpha</taxon>
        <taxon>Priapulimorphida</taxon>
        <taxon>Priapulidae</taxon>
        <taxon>Priapulus</taxon>
    </lineage>
</organism>
<keyword evidence="1" id="KW-0413">Isomerase</keyword>
<dbReference type="InterPro" id="IPR002130">
    <property type="entry name" value="Cyclophilin-type_PPIase_dom"/>
</dbReference>
<dbReference type="GeneID" id="106805115"/>
<dbReference type="PANTHER" id="PTHR11071">
    <property type="entry name" value="PEPTIDYL-PROLYL CIS-TRANS ISOMERASE"/>
    <property type="match status" value="1"/>
</dbReference>
<accession>A0ABM1DQ61</accession>
<feature type="chain" id="PRO_5044996539" description="Peptidyl-prolyl cis-trans isomerase" evidence="1">
    <location>
        <begin position="20"/>
        <end position="248"/>
    </location>
</feature>
<dbReference type="PRINTS" id="PR00153">
    <property type="entry name" value="CSAPPISMRASE"/>
</dbReference>
<evidence type="ECO:0000259" key="3">
    <source>
        <dbReference type="PROSITE" id="PS50072"/>
    </source>
</evidence>
<dbReference type="RefSeq" id="XP_014662082.1">
    <property type="nucleotide sequence ID" value="XM_014806596.1"/>
</dbReference>
<sequence length="248" mass="27704">MTTGLFVASLFAALGTALCSNYTVGREAYLDFHITPKEPQDEPIRGRIVIALFTEALPMTTYSFAMIAKGFKKANPPHQLMHYKNSYVHRIVPDLIVQMGDVTVGDGSGGRSIYAPIFDDENFFLSHRSAGWVSMANHGPDSNQSQFFLTLNKARWLDNKNVVFGRVIEGMELLKTLGSVEPDQFNGVPMQLIKITASGLYKLDKEYDLSEKDLDREDDIGAKGVYQKVEKEGKKEKEGENKKKSKSV</sequence>
<dbReference type="Pfam" id="PF00160">
    <property type="entry name" value="Pro_isomerase"/>
    <property type="match status" value="1"/>
</dbReference>
<feature type="signal peptide" evidence="1">
    <location>
        <begin position="1"/>
        <end position="19"/>
    </location>
</feature>
<gene>
    <name evidence="5" type="primary">LOC106805115</name>
</gene>
<feature type="compositionally biased region" description="Basic and acidic residues" evidence="2">
    <location>
        <begin position="228"/>
        <end position="242"/>
    </location>
</feature>
<feature type="domain" description="PPIase cyclophilin-type" evidence="3">
    <location>
        <begin position="46"/>
        <end position="200"/>
    </location>
</feature>
<evidence type="ECO:0000313" key="5">
    <source>
        <dbReference type="RefSeq" id="XP_014662082.1"/>
    </source>
</evidence>
<proteinExistence type="inferred from homology"/>